<reference evidence="1 2" key="1">
    <citation type="submission" date="2012-11" db="EMBL/GenBank/DDBJ databases">
        <title>Whole genome sequence of Gluconacetobacter europaeus NBRC3261.</title>
        <authorList>
            <person name="Azuma Y."/>
            <person name="Higashiura N."/>
            <person name="Hirakawa H."/>
            <person name="Matsushita K."/>
        </authorList>
    </citation>
    <scope>NUCLEOTIDE SEQUENCE [LARGE SCALE GENOMIC DNA]</scope>
    <source>
        <strain evidence="1 2">NBRC 3261</strain>
    </source>
</reference>
<evidence type="ECO:0000313" key="2">
    <source>
        <dbReference type="Proteomes" id="UP000032675"/>
    </source>
</evidence>
<name>A0A0D6Q3Y4_KOMEU</name>
<gene>
    <name evidence="1" type="ORF">Geu3261_0514_003</name>
</gene>
<evidence type="ECO:0000313" key="1">
    <source>
        <dbReference type="EMBL" id="GAN98154.1"/>
    </source>
</evidence>
<proteinExistence type="predicted"/>
<dbReference type="AlphaFoldDB" id="A0A0D6Q3Y4"/>
<organism evidence="1 2">
    <name type="scientific">Komagataeibacter europaeus NBRC 3261</name>
    <dbReference type="NCBI Taxonomy" id="1234669"/>
    <lineage>
        <taxon>Bacteria</taxon>
        <taxon>Pseudomonadati</taxon>
        <taxon>Pseudomonadota</taxon>
        <taxon>Alphaproteobacteria</taxon>
        <taxon>Acetobacterales</taxon>
        <taxon>Acetobacteraceae</taxon>
        <taxon>Komagataeibacter</taxon>
    </lineage>
</organism>
<dbReference type="EMBL" id="BANI01000422">
    <property type="protein sequence ID" value="GAN98154.1"/>
    <property type="molecule type" value="Genomic_DNA"/>
</dbReference>
<sequence length="98" mass="10639">MILGVELKTFLGARVDLTNATLKAQLRDVQDALVAMLTVSPINNRPGVVQIAFDGDTSPWAVGQYRTDLLISWKNGLIQQSETYAIIVIDGVTQNVPA</sequence>
<dbReference type="Proteomes" id="UP000032675">
    <property type="component" value="Unassembled WGS sequence"/>
</dbReference>
<dbReference type="RefSeq" id="WP_148425118.1">
    <property type="nucleotide sequence ID" value="NZ_BANI01000422.1"/>
</dbReference>
<accession>A0A0D6Q3Y4</accession>
<comment type="caution">
    <text evidence="1">The sequence shown here is derived from an EMBL/GenBank/DDBJ whole genome shotgun (WGS) entry which is preliminary data.</text>
</comment>
<protein>
    <submittedName>
        <fullName evidence="1">Uncharacterized protein</fullName>
    </submittedName>
</protein>